<evidence type="ECO:0000313" key="4">
    <source>
        <dbReference type="EMBL" id="MDY0746010.1"/>
    </source>
</evidence>
<feature type="chain" id="PRO_5046905363" evidence="2">
    <location>
        <begin position="22"/>
        <end position="253"/>
    </location>
</feature>
<keyword evidence="5" id="KW-1185">Reference proteome</keyword>
<comment type="caution">
    <text evidence="4">The sequence shown here is derived from an EMBL/GenBank/DDBJ whole genome shotgun (WGS) entry which is preliminary data.</text>
</comment>
<name>A0ABU5DJX5_9BURK</name>
<gene>
    <name evidence="4" type="ORF">SNE35_15925</name>
</gene>
<sequence>MRSRTIAILMAGMFAHGAANAQVLVYRLTGVVQTLTDPSGLLGAPATGTSFELDYRADFSLGMFSGATGGLGSTNYLMGGTSYPPDSGPPSLQVSPVSAVLSVGGHDLAFAGDYDGHVQYTQNYIGTLFGGYAVSSADYGAAGRVGGVTSDVTTSLYSQYSALVFGPIDALGTVVVDGDAVSGTASFSWSDGTTTVSGTLLPASLAVAPVPEPAQWLLLALGLAALRLRRAASSAPGKPPARRPRTRGRCPTA</sequence>
<evidence type="ECO:0000256" key="2">
    <source>
        <dbReference type="SAM" id="SignalP"/>
    </source>
</evidence>
<feature type="domain" description="Ice-binding protein C-terminal" evidence="3">
    <location>
        <begin position="209"/>
        <end position="230"/>
    </location>
</feature>
<feature type="region of interest" description="Disordered" evidence="1">
    <location>
        <begin position="233"/>
        <end position="253"/>
    </location>
</feature>
<protein>
    <submittedName>
        <fullName evidence="4">PEP-CTERM sorting domain-containing protein</fullName>
    </submittedName>
</protein>
<evidence type="ECO:0000259" key="3">
    <source>
        <dbReference type="Pfam" id="PF07589"/>
    </source>
</evidence>
<feature type="compositionally biased region" description="Basic residues" evidence="1">
    <location>
        <begin position="240"/>
        <end position="253"/>
    </location>
</feature>
<dbReference type="Proteomes" id="UP001285263">
    <property type="component" value="Unassembled WGS sequence"/>
</dbReference>
<reference evidence="4 5" key="1">
    <citation type="submission" date="2023-11" db="EMBL/GenBank/DDBJ databases">
        <title>Paucibacter sp. nov., isolated from fresh soil in Korea.</title>
        <authorList>
            <person name="Le N.T.T."/>
        </authorList>
    </citation>
    <scope>NUCLEOTIDE SEQUENCE [LARGE SCALE GENOMIC DNA]</scope>
    <source>
        <strain evidence="4 5">R3-3</strain>
    </source>
</reference>
<dbReference type="Pfam" id="PF07589">
    <property type="entry name" value="PEP-CTERM"/>
    <property type="match status" value="1"/>
</dbReference>
<dbReference type="EMBL" id="JAXCLA010000005">
    <property type="protein sequence ID" value="MDY0746010.1"/>
    <property type="molecule type" value="Genomic_DNA"/>
</dbReference>
<dbReference type="RefSeq" id="WP_320423913.1">
    <property type="nucleotide sequence ID" value="NZ_JAXCLA010000005.1"/>
</dbReference>
<proteinExistence type="predicted"/>
<accession>A0ABU5DJX5</accession>
<evidence type="ECO:0000256" key="1">
    <source>
        <dbReference type="SAM" id="MobiDB-lite"/>
    </source>
</evidence>
<dbReference type="NCBIfam" id="TIGR02595">
    <property type="entry name" value="PEP_CTERM"/>
    <property type="match status" value="1"/>
</dbReference>
<dbReference type="InterPro" id="IPR013424">
    <property type="entry name" value="Ice-binding_C"/>
</dbReference>
<keyword evidence="2" id="KW-0732">Signal</keyword>
<organism evidence="4 5">
    <name type="scientific">Roseateles agri</name>
    <dbReference type="NCBI Taxonomy" id="3098619"/>
    <lineage>
        <taxon>Bacteria</taxon>
        <taxon>Pseudomonadati</taxon>
        <taxon>Pseudomonadota</taxon>
        <taxon>Betaproteobacteria</taxon>
        <taxon>Burkholderiales</taxon>
        <taxon>Sphaerotilaceae</taxon>
        <taxon>Roseateles</taxon>
    </lineage>
</organism>
<evidence type="ECO:0000313" key="5">
    <source>
        <dbReference type="Proteomes" id="UP001285263"/>
    </source>
</evidence>
<feature type="signal peptide" evidence="2">
    <location>
        <begin position="1"/>
        <end position="21"/>
    </location>
</feature>